<keyword evidence="8" id="KW-0443">Lipid metabolism</keyword>
<evidence type="ECO:0000256" key="3">
    <source>
        <dbReference type="ARBA" id="ARBA00013278"/>
    </source>
</evidence>
<feature type="domain" description="Phospholipase A2-like central" evidence="12">
    <location>
        <begin position="34"/>
        <end position="129"/>
    </location>
</feature>
<reference evidence="14" key="1">
    <citation type="thesis" date="2020" institute="ProQuest LLC" country="789 East Eisenhower Parkway, Ann Arbor, MI, USA">
        <title>Comparative Genomics and Chromosome Evolution.</title>
        <authorList>
            <person name="Mudd A.B."/>
        </authorList>
    </citation>
    <scope>NUCLEOTIDE SEQUENCE</scope>
    <source>
        <strain evidence="14">237g6f4</strain>
        <tissue evidence="14">Blood</tissue>
    </source>
</reference>
<dbReference type="PANTHER" id="PTHR12253">
    <property type="entry name" value="RH14732P"/>
    <property type="match status" value="1"/>
</dbReference>
<sequence length="231" mass="26767">MFWRNRAVVVVIYFIALHSVNGKTPKSRLRRSWIMPGTLWCGVGSIAENFTSLGVFPGVDHCCREHDQCSPYIQALEFKYGIRNYRLHTISHCDCDQRFRKCLHTLNDTVSTLVGIMFFNILEMPCFSLREEEQCVEWTWWGNCKSNGTVPQAEIHKPEIFNYSMSEDSHTSASILHHKDGQRKDSSSHTFNLISPSSLANNMKSRRRRLKKLQRKTAKINRPSTLKVKTE</sequence>
<dbReference type="AlphaFoldDB" id="A0AAV6Z2F2"/>
<comment type="cofactor">
    <cofactor evidence="1">
        <name>Ca(2+)</name>
        <dbReference type="ChEBI" id="CHEBI:29108"/>
    </cofactor>
</comment>
<evidence type="ECO:0000256" key="11">
    <source>
        <dbReference type="SAM" id="SignalP"/>
    </source>
</evidence>
<dbReference type="Gene3D" id="1.20.90.10">
    <property type="entry name" value="Phospholipase A2 domain"/>
    <property type="match status" value="1"/>
</dbReference>
<dbReference type="CDD" id="cd04704">
    <property type="entry name" value="PLA2_bee_venom_like"/>
    <property type="match status" value="1"/>
</dbReference>
<dbReference type="EMBL" id="WNYA01010066">
    <property type="protein sequence ID" value="KAG8540561.1"/>
    <property type="molecule type" value="Genomic_DNA"/>
</dbReference>
<dbReference type="FunFam" id="1.20.90.10:FF:000002">
    <property type="entry name" value="Phospholipase A2 group III"/>
    <property type="match status" value="1"/>
</dbReference>
<evidence type="ECO:0000256" key="10">
    <source>
        <dbReference type="SAM" id="MobiDB-lite"/>
    </source>
</evidence>
<name>A0AAV6Z2F2_ENGPU</name>
<dbReference type="PROSITE" id="PS00118">
    <property type="entry name" value="PA2_HIS"/>
    <property type="match status" value="1"/>
</dbReference>
<keyword evidence="4" id="KW-0964">Secreted</keyword>
<evidence type="ECO:0000256" key="2">
    <source>
        <dbReference type="ARBA" id="ARBA00004613"/>
    </source>
</evidence>
<evidence type="ECO:0000256" key="7">
    <source>
        <dbReference type="ARBA" id="ARBA00022837"/>
    </source>
</evidence>
<evidence type="ECO:0000256" key="4">
    <source>
        <dbReference type="ARBA" id="ARBA00022525"/>
    </source>
</evidence>
<evidence type="ECO:0000313" key="15">
    <source>
        <dbReference type="Proteomes" id="UP000824782"/>
    </source>
</evidence>
<evidence type="ECO:0000313" key="13">
    <source>
        <dbReference type="EMBL" id="KAG8540552.1"/>
    </source>
</evidence>
<keyword evidence="11" id="KW-0732">Signal</keyword>
<evidence type="ECO:0000256" key="8">
    <source>
        <dbReference type="ARBA" id="ARBA00023098"/>
    </source>
</evidence>
<evidence type="ECO:0000313" key="14">
    <source>
        <dbReference type="EMBL" id="KAG8540561.1"/>
    </source>
</evidence>
<proteinExistence type="predicted"/>
<dbReference type="InterPro" id="IPR016090">
    <property type="entry name" value="PLA2-like_dom"/>
</dbReference>
<protein>
    <recommendedName>
        <fullName evidence="3">phospholipase A2</fullName>
        <ecNumber evidence="3">3.1.1.4</ecNumber>
    </recommendedName>
</protein>
<evidence type="ECO:0000256" key="5">
    <source>
        <dbReference type="ARBA" id="ARBA00022723"/>
    </source>
</evidence>
<dbReference type="GO" id="GO:0004623">
    <property type="term" value="F:phospholipase A2 activity"/>
    <property type="evidence" value="ECO:0007669"/>
    <property type="project" value="UniProtKB-EC"/>
</dbReference>
<keyword evidence="6" id="KW-0378">Hydrolase</keyword>
<dbReference type="EMBL" id="WNYA01010081">
    <property type="protein sequence ID" value="KAG8540552.1"/>
    <property type="molecule type" value="Genomic_DNA"/>
</dbReference>
<dbReference type="SUPFAM" id="SSF48619">
    <property type="entry name" value="Phospholipase A2, PLA2"/>
    <property type="match status" value="1"/>
</dbReference>
<evidence type="ECO:0000256" key="1">
    <source>
        <dbReference type="ARBA" id="ARBA00001913"/>
    </source>
</evidence>
<feature type="region of interest" description="Disordered" evidence="10">
    <location>
        <begin position="211"/>
        <end position="231"/>
    </location>
</feature>
<keyword evidence="5" id="KW-0479">Metal-binding</keyword>
<dbReference type="GO" id="GO:0050482">
    <property type="term" value="P:arachidonate secretion"/>
    <property type="evidence" value="ECO:0007669"/>
    <property type="project" value="InterPro"/>
</dbReference>
<dbReference type="EC" id="3.1.1.4" evidence="3"/>
<keyword evidence="7" id="KW-0106">Calcium</keyword>
<dbReference type="GO" id="GO:0006644">
    <property type="term" value="P:phospholipid metabolic process"/>
    <property type="evidence" value="ECO:0007669"/>
    <property type="project" value="InterPro"/>
</dbReference>
<dbReference type="InterPro" id="IPR033113">
    <property type="entry name" value="PLA2_histidine"/>
</dbReference>
<evidence type="ECO:0000256" key="9">
    <source>
        <dbReference type="ARBA" id="ARBA00023157"/>
    </source>
</evidence>
<dbReference type="Proteomes" id="UP000824782">
    <property type="component" value="Unassembled WGS sequence"/>
</dbReference>
<comment type="caution">
    <text evidence="14">The sequence shown here is derived from an EMBL/GenBank/DDBJ whole genome shotgun (WGS) entry which is preliminary data.</text>
</comment>
<gene>
    <name evidence="14" type="ORF">GDO81_019051</name>
    <name evidence="13" type="ORF">GDO81_019061</name>
</gene>
<keyword evidence="15" id="KW-1185">Reference proteome</keyword>
<comment type="subcellular location">
    <subcellularLocation>
        <location evidence="2">Secreted</location>
    </subcellularLocation>
</comment>
<dbReference type="InterPro" id="IPR036444">
    <property type="entry name" value="PLipase_A2_dom_sf"/>
</dbReference>
<dbReference type="GO" id="GO:0046872">
    <property type="term" value="F:metal ion binding"/>
    <property type="evidence" value="ECO:0007669"/>
    <property type="project" value="UniProtKB-KW"/>
</dbReference>
<evidence type="ECO:0000256" key="6">
    <source>
        <dbReference type="ARBA" id="ARBA00022801"/>
    </source>
</evidence>
<feature type="signal peptide" evidence="11">
    <location>
        <begin position="1"/>
        <end position="22"/>
    </location>
</feature>
<keyword evidence="9" id="KW-1015">Disulfide bond</keyword>
<feature type="chain" id="PRO_5044715415" description="phospholipase A2" evidence="11">
    <location>
        <begin position="23"/>
        <end position="231"/>
    </location>
</feature>
<dbReference type="GO" id="GO:0005576">
    <property type="term" value="C:extracellular region"/>
    <property type="evidence" value="ECO:0007669"/>
    <property type="project" value="UniProtKB-SubCell"/>
</dbReference>
<evidence type="ECO:0000259" key="12">
    <source>
        <dbReference type="Pfam" id="PF05826"/>
    </source>
</evidence>
<accession>A0AAV6Z2F2</accession>
<organism evidence="14 15">
    <name type="scientific">Engystomops pustulosus</name>
    <name type="common">Tungara frog</name>
    <name type="synonym">Physalaemus pustulosus</name>
    <dbReference type="NCBI Taxonomy" id="76066"/>
    <lineage>
        <taxon>Eukaryota</taxon>
        <taxon>Metazoa</taxon>
        <taxon>Chordata</taxon>
        <taxon>Craniata</taxon>
        <taxon>Vertebrata</taxon>
        <taxon>Euteleostomi</taxon>
        <taxon>Amphibia</taxon>
        <taxon>Batrachia</taxon>
        <taxon>Anura</taxon>
        <taxon>Neobatrachia</taxon>
        <taxon>Hyloidea</taxon>
        <taxon>Leptodactylidae</taxon>
        <taxon>Leiuperinae</taxon>
        <taxon>Engystomops</taxon>
    </lineage>
</organism>
<dbReference type="Pfam" id="PF05826">
    <property type="entry name" value="Phospholip_A2_2"/>
    <property type="match status" value="1"/>
</dbReference>